<dbReference type="PANTHER" id="PTHR33018">
    <property type="entry name" value="OS10G0338966 PROTEIN-RELATED"/>
    <property type="match status" value="1"/>
</dbReference>
<protein>
    <recommendedName>
        <fullName evidence="5">Ubiquitin-like protease family profile domain-containing protein</fullName>
    </recommendedName>
</protein>
<dbReference type="Pfam" id="PF02902">
    <property type="entry name" value="Peptidase_C48"/>
    <property type="match status" value="1"/>
</dbReference>
<dbReference type="SUPFAM" id="SSF54001">
    <property type="entry name" value="Cysteine proteinases"/>
    <property type="match status" value="1"/>
</dbReference>
<dbReference type="AlphaFoldDB" id="A0AAP0LSJ9"/>
<dbReference type="Proteomes" id="UP001428341">
    <property type="component" value="Unassembled WGS sequence"/>
</dbReference>
<evidence type="ECO:0000259" key="5">
    <source>
        <dbReference type="PROSITE" id="PS50600"/>
    </source>
</evidence>
<feature type="region of interest" description="Disordered" evidence="4">
    <location>
        <begin position="1"/>
        <end position="30"/>
    </location>
</feature>
<feature type="domain" description="Ubiquitin-like protease family profile" evidence="5">
    <location>
        <begin position="147"/>
        <end position="315"/>
    </location>
</feature>
<evidence type="ECO:0000313" key="7">
    <source>
        <dbReference type="Proteomes" id="UP001428341"/>
    </source>
</evidence>
<reference evidence="6 7" key="1">
    <citation type="submission" date="2024-05" db="EMBL/GenBank/DDBJ databases">
        <title>Haplotype-resolved chromosome-level genome assembly of Huyou (Citrus changshanensis).</title>
        <authorList>
            <person name="Miao C."/>
            <person name="Chen W."/>
            <person name="Wu Y."/>
            <person name="Wang L."/>
            <person name="Zhao S."/>
            <person name="Grierson D."/>
            <person name="Xu C."/>
            <person name="Chen K."/>
        </authorList>
    </citation>
    <scope>NUCLEOTIDE SEQUENCE [LARGE SCALE GENOMIC DNA]</scope>
    <source>
        <strain evidence="6">01-14</strain>
        <tissue evidence="6">Leaf</tissue>
    </source>
</reference>
<dbReference type="GO" id="GO:0006508">
    <property type="term" value="P:proteolysis"/>
    <property type="evidence" value="ECO:0007669"/>
    <property type="project" value="UniProtKB-KW"/>
</dbReference>
<evidence type="ECO:0000256" key="2">
    <source>
        <dbReference type="ARBA" id="ARBA00022670"/>
    </source>
</evidence>
<proteinExistence type="inferred from homology"/>
<accession>A0AAP0LSJ9</accession>
<evidence type="ECO:0000256" key="3">
    <source>
        <dbReference type="ARBA" id="ARBA00022801"/>
    </source>
</evidence>
<organism evidence="6 7">
    <name type="scientific">Citrus x changshan-huyou</name>
    <dbReference type="NCBI Taxonomy" id="2935761"/>
    <lineage>
        <taxon>Eukaryota</taxon>
        <taxon>Viridiplantae</taxon>
        <taxon>Streptophyta</taxon>
        <taxon>Embryophyta</taxon>
        <taxon>Tracheophyta</taxon>
        <taxon>Spermatophyta</taxon>
        <taxon>Magnoliopsida</taxon>
        <taxon>eudicotyledons</taxon>
        <taxon>Gunneridae</taxon>
        <taxon>Pentapetalae</taxon>
        <taxon>rosids</taxon>
        <taxon>malvids</taxon>
        <taxon>Sapindales</taxon>
        <taxon>Rutaceae</taxon>
        <taxon>Aurantioideae</taxon>
        <taxon>Citrus</taxon>
    </lineage>
</organism>
<feature type="region of interest" description="Disordered" evidence="4">
    <location>
        <begin position="44"/>
        <end position="66"/>
    </location>
</feature>
<dbReference type="EMBL" id="JBCGBO010000025">
    <property type="protein sequence ID" value="KAK9177434.1"/>
    <property type="molecule type" value="Genomic_DNA"/>
</dbReference>
<feature type="compositionally biased region" description="Basic and acidic residues" evidence="4">
    <location>
        <begin position="44"/>
        <end position="60"/>
    </location>
</feature>
<keyword evidence="7" id="KW-1185">Reference proteome</keyword>
<dbReference type="Gene3D" id="3.40.395.10">
    <property type="entry name" value="Adenoviral Proteinase, Chain A"/>
    <property type="match status" value="1"/>
</dbReference>
<dbReference type="PROSITE" id="PS50600">
    <property type="entry name" value="ULP_PROTEASE"/>
    <property type="match status" value="1"/>
</dbReference>
<dbReference type="InterPro" id="IPR038765">
    <property type="entry name" value="Papain-like_cys_pep_sf"/>
</dbReference>
<evidence type="ECO:0000256" key="4">
    <source>
        <dbReference type="SAM" id="MobiDB-lite"/>
    </source>
</evidence>
<keyword evidence="2" id="KW-0645">Protease</keyword>
<comment type="caution">
    <text evidence="6">The sequence shown here is derived from an EMBL/GenBank/DDBJ whole genome shotgun (WGS) entry which is preliminary data.</text>
</comment>
<comment type="similarity">
    <text evidence="1">Belongs to the peptidase C48 family.</text>
</comment>
<sequence>MKISSEKVGQQLDIDVVSSDNDDEDDLNEKQLKKRAYNVIENEESKKRAIHVEEESDSHKAMPPVGIEEASPDHKILCHGDETIMQMKISEDIEHILSQAEEHSRILKMKRCEEIERFLTMAQELLRFQGKKVYFEDLIYGQCDISTYITIEDCSVLAYFEELTVNCLMIWTMKLYEELKRIEMTMKYKFINPAAVSLSGQANTNKSRIDRTKIIVSQLEGIQSRQLCFMPYNPKFHWVLIVIDMDSNTICYLDPMRQPMHMDLRLLLNNAMARLNVKESASSNKVKVNWATVKAPRQPGNVECGFYVMSYMQDIIVDNNVLKEDFFRKKTYNEEEIDEIRKEWASFVLEKL</sequence>
<gene>
    <name evidence="6" type="ORF">WN944_029456</name>
</gene>
<dbReference type="InterPro" id="IPR003653">
    <property type="entry name" value="Peptidase_C48_C"/>
</dbReference>
<dbReference type="PANTHER" id="PTHR33018:SF31">
    <property type="entry name" value="TRANSPOSASE, PTTA_EN_SPM, PLANT"/>
    <property type="match status" value="1"/>
</dbReference>
<evidence type="ECO:0000256" key="1">
    <source>
        <dbReference type="ARBA" id="ARBA00005234"/>
    </source>
</evidence>
<dbReference type="GO" id="GO:0008234">
    <property type="term" value="F:cysteine-type peptidase activity"/>
    <property type="evidence" value="ECO:0007669"/>
    <property type="project" value="InterPro"/>
</dbReference>
<name>A0AAP0LSJ9_9ROSI</name>
<evidence type="ECO:0000313" key="6">
    <source>
        <dbReference type="EMBL" id="KAK9177434.1"/>
    </source>
</evidence>
<keyword evidence="3" id="KW-0378">Hydrolase</keyword>